<evidence type="ECO:0000313" key="1">
    <source>
        <dbReference type="EMBL" id="KAK3758919.1"/>
    </source>
</evidence>
<comment type="caution">
    <text evidence="1">The sequence shown here is derived from an EMBL/GenBank/DDBJ whole genome shotgun (WGS) entry which is preliminary data.</text>
</comment>
<organism evidence="1 2">
    <name type="scientific">Elysia crispata</name>
    <name type="common">lettuce slug</name>
    <dbReference type="NCBI Taxonomy" id="231223"/>
    <lineage>
        <taxon>Eukaryota</taxon>
        <taxon>Metazoa</taxon>
        <taxon>Spiralia</taxon>
        <taxon>Lophotrochozoa</taxon>
        <taxon>Mollusca</taxon>
        <taxon>Gastropoda</taxon>
        <taxon>Heterobranchia</taxon>
        <taxon>Euthyneura</taxon>
        <taxon>Panpulmonata</taxon>
        <taxon>Sacoglossa</taxon>
        <taxon>Placobranchoidea</taxon>
        <taxon>Plakobranchidae</taxon>
        <taxon>Elysia</taxon>
    </lineage>
</organism>
<sequence length="162" mass="18450">MKKTYKYLKVDVKRSEILIGLPSSLDYFQGKWLVLSDDQMPVNPLCHVILLVYSEPFDHKTAGLQRGWSPNRVDNILVSPLYLCLTKCVYAGLNTNHSSGKMQCKCKRTIRPDPWKPSNNLVRTDRAANHQSIYRHSPEALLITAFSYTVKQGTEPTPREAS</sequence>
<proteinExistence type="predicted"/>
<dbReference type="Proteomes" id="UP001283361">
    <property type="component" value="Unassembled WGS sequence"/>
</dbReference>
<reference evidence="1" key="1">
    <citation type="journal article" date="2023" name="G3 (Bethesda)">
        <title>A reference genome for the long-term kleptoplast-retaining sea slug Elysia crispata morphotype clarki.</title>
        <authorList>
            <person name="Eastman K.E."/>
            <person name="Pendleton A.L."/>
            <person name="Shaikh M.A."/>
            <person name="Suttiyut T."/>
            <person name="Ogas R."/>
            <person name="Tomko P."/>
            <person name="Gavelis G."/>
            <person name="Widhalm J.R."/>
            <person name="Wisecaver J.H."/>
        </authorList>
    </citation>
    <scope>NUCLEOTIDE SEQUENCE</scope>
    <source>
        <strain evidence="1">ECLA1</strain>
    </source>
</reference>
<dbReference type="EMBL" id="JAWDGP010005186">
    <property type="protein sequence ID" value="KAK3758919.1"/>
    <property type="molecule type" value="Genomic_DNA"/>
</dbReference>
<name>A0AAE0YXC9_9GAST</name>
<accession>A0AAE0YXC9</accession>
<evidence type="ECO:0000313" key="2">
    <source>
        <dbReference type="Proteomes" id="UP001283361"/>
    </source>
</evidence>
<dbReference type="AlphaFoldDB" id="A0AAE0YXC9"/>
<protein>
    <submittedName>
        <fullName evidence="1">Uncharacterized protein</fullName>
    </submittedName>
</protein>
<keyword evidence="2" id="KW-1185">Reference proteome</keyword>
<gene>
    <name evidence="1" type="ORF">RRG08_064892</name>
</gene>